<comment type="caution">
    <text evidence="3">The sequence shown here is derived from an EMBL/GenBank/DDBJ whole genome shotgun (WGS) entry which is preliminary data.</text>
</comment>
<proteinExistence type="predicted"/>
<protein>
    <submittedName>
        <fullName evidence="3">Uncharacterized protein</fullName>
    </submittedName>
</protein>
<organism evidence="3 4">
    <name type="scientific">Nepenthes gracilis</name>
    <name type="common">Slender pitcher plant</name>
    <dbReference type="NCBI Taxonomy" id="150966"/>
    <lineage>
        <taxon>Eukaryota</taxon>
        <taxon>Viridiplantae</taxon>
        <taxon>Streptophyta</taxon>
        <taxon>Embryophyta</taxon>
        <taxon>Tracheophyta</taxon>
        <taxon>Spermatophyta</taxon>
        <taxon>Magnoliopsida</taxon>
        <taxon>eudicotyledons</taxon>
        <taxon>Gunneridae</taxon>
        <taxon>Pentapetalae</taxon>
        <taxon>Caryophyllales</taxon>
        <taxon>Nepenthaceae</taxon>
        <taxon>Nepenthes</taxon>
    </lineage>
</organism>
<evidence type="ECO:0000313" key="3">
    <source>
        <dbReference type="EMBL" id="GMH06120.1"/>
    </source>
</evidence>
<evidence type="ECO:0000256" key="1">
    <source>
        <dbReference type="SAM" id="MobiDB-lite"/>
    </source>
</evidence>
<accession>A0AAD3XIY2</accession>
<keyword evidence="2" id="KW-0812">Transmembrane</keyword>
<feature type="transmembrane region" description="Helical" evidence="2">
    <location>
        <begin position="92"/>
        <end position="115"/>
    </location>
</feature>
<evidence type="ECO:0000313" key="4">
    <source>
        <dbReference type="Proteomes" id="UP001279734"/>
    </source>
</evidence>
<dbReference type="AlphaFoldDB" id="A0AAD3XIY2"/>
<keyword evidence="2" id="KW-0472">Membrane</keyword>
<dbReference type="EMBL" id="BSYO01000006">
    <property type="protein sequence ID" value="GMH06120.1"/>
    <property type="molecule type" value="Genomic_DNA"/>
</dbReference>
<feature type="region of interest" description="Disordered" evidence="1">
    <location>
        <begin position="1"/>
        <end position="23"/>
    </location>
</feature>
<keyword evidence="4" id="KW-1185">Reference proteome</keyword>
<gene>
    <name evidence="3" type="ORF">Nepgr_007960</name>
</gene>
<keyword evidence="2" id="KW-1133">Transmembrane helix</keyword>
<name>A0AAD3XIY2_NEPGR</name>
<dbReference type="Proteomes" id="UP001279734">
    <property type="component" value="Unassembled WGS sequence"/>
</dbReference>
<sequence length="165" mass="18354">MFKAIDISRQPEHMKGSTSSKYGQQKDHLISRRSYAFMTRKHHSANQVKRQHHHHDMLPDVGGAATRGSLHPSCLVALCCCRVMSMPILLILQYPGSFLVCRVTFALLLCLLGIINRRCLDSLIIVLAVEKQILVDLLSLSQLAMSLVGAALALKCRASRNEFDG</sequence>
<evidence type="ECO:0000256" key="2">
    <source>
        <dbReference type="SAM" id="Phobius"/>
    </source>
</evidence>
<reference evidence="3" key="1">
    <citation type="submission" date="2023-05" db="EMBL/GenBank/DDBJ databases">
        <title>Nepenthes gracilis genome sequencing.</title>
        <authorList>
            <person name="Fukushima K."/>
        </authorList>
    </citation>
    <scope>NUCLEOTIDE SEQUENCE</scope>
    <source>
        <strain evidence="3">SING2019-196</strain>
    </source>
</reference>